<dbReference type="RefSeq" id="WP_131237839.1">
    <property type="nucleotide sequence ID" value="NZ_SJTH01000032.1"/>
</dbReference>
<organism evidence="1 2">
    <name type="scientific">Cytobacillus praedii</name>
    <dbReference type="NCBI Taxonomy" id="1742358"/>
    <lineage>
        <taxon>Bacteria</taxon>
        <taxon>Bacillati</taxon>
        <taxon>Bacillota</taxon>
        <taxon>Bacilli</taxon>
        <taxon>Bacillales</taxon>
        <taxon>Bacillaceae</taxon>
        <taxon>Cytobacillus</taxon>
    </lineage>
</organism>
<accession>A0A4R1ARA9</accession>
<dbReference type="Proteomes" id="UP000293846">
    <property type="component" value="Unassembled WGS sequence"/>
</dbReference>
<dbReference type="AlphaFoldDB" id="A0A4R1ARA9"/>
<gene>
    <name evidence="1" type="ORF">E0Y62_19130</name>
</gene>
<protein>
    <submittedName>
        <fullName evidence="1">Uncharacterized protein</fullName>
    </submittedName>
</protein>
<sequence length="63" mass="7236">MNIQKNSFAVLPTNLNRSLMKTKIQKQINLNIDEKNDFKDMLLLMIKLSNEKKIMKALGSVDA</sequence>
<reference evidence="1 2" key="1">
    <citation type="submission" date="2019-03" db="EMBL/GenBank/DDBJ databases">
        <authorList>
            <person name="Jensen L."/>
            <person name="Storgaard J."/>
            <person name="Sulaj E."/>
            <person name="Schramm A."/>
            <person name="Marshall I.P.G."/>
        </authorList>
    </citation>
    <scope>NUCLEOTIDE SEQUENCE [LARGE SCALE GENOMIC DNA]</scope>
    <source>
        <strain evidence="1 2">2017H2G3</strain>
    </source>
</reference>
<evidence type="ECO:0000313" key="2">
    <source>
        <dbReference type="Proteomes" id="UP000293846"/>
    </source>
</evidence>
<comment type="caution">
    <text evidence="1">The sequence shown here is derived from an EMBL/GenBank/DDBJ whole genome shotgun (WGS) entry which is preliminary data.</text>
</comment>
<proteinExistence type="predicted"/>
<dbReference type="OrthoDB" id="9937941at2"/>
<feature type="non-terminal residue" evidence="1">
    <location>
        <position position="63"/>
    </location>
</feature>
<keyword evidence="2" id="KW-1185">Reference proteome</keyword>
<dbReference type="EMBL" id="SJTH01000032">
    <property type="protein sequence ID" value="TCJ02451.1"/>
    <property type="molecule type" value="Genomic_DNA"/>
</dbReference>
<evidence type="ECO:0000313" key="1">
    <source>
        <dbReference type="EMBL" id="TCJ02451.1"/>
    </source>
</evidence>
<dbReference type="STRING" id="1742358.GCA_001439605_01274"/>
<name>A0A4R1ARA9_9BACI</name>